<organism evidence="2 3">
    <name type="scientific">Sphingobium xenophagum</name>
    <dbReference type="NCBI Taxonomy" id="121428"/>
    <lineage>
        <taxon>Bacteria</taxon>
        <taxon>Pseudomonadati</taxon>
        <taxon>Pseudomonadota</taxon>
        <taxon>Alphaproteobacteria</taxon>
        <taxon>Sphingomonadales</taxon>
        <taxon>Sphingomonadaceae</taxon>
        <taxon>Sphingobium</taxon>
    </lineage>
</organism>
<dbReference type="EMBL" id="BBQY01000004">
    <property type="protein sequence ID" value="GBH30609.1"/>
    <property type="molecule type" value="Genomic_DNA"/>
</dbReference>
<keyword evidence="1" id="KW-1133">Transmembrane helix</keyword>
<evidence type="ECO:0000313" key="2">
    <source>
        <dbReference type="EMBL" id="GBH30609.1"/>
    </source>
</evidence>
<evidence type="ECO:0000256" key="1">
    <source>
        <dbReference type="SAM" id="Phobius"/>
    </source>
</evidence>
<feature type="transmembrane region" description="Helical" evidence="1">
    <location>
        <begin position="86"/>
        <end position="110"/>
    </location>
</feature>
<dbReference type="AlphaFoldDB" id="A0A401J1V8"/>
<keyword evidence="1" id="KW-0812">Transmembrane</keyword>
<comment type="caution">
    <text evidence="2">The sequence shown here is derived from an EMBL/GenBank/DDBJ whole genome shotgun (WGS) entry which is preliminary data.</text>
</comment>
<evidence type="ECO:0000313" key="3">
    <source>
        <dbReference type="Proteomes" id="UP000290975"/>
    </source>
</evidence>
<name>A0A401J1V8_SPHXE</name>
<keyword evidence="1" id="KW-0472">Membrane</keyword>
<protein>
    <recommendedName>
        <fullName evidence="4">ATPase</fullName>
    </recommendedName>
</protein>
<evidence type="ECO:0008006" key="4">
    <source>
        <dbReference type="Google" id="ProtNLM"/>
    </source>
</evidence>
<dbReference type="STRING" id="1192759.GCA_000277525_03801"/>
<proteinExistence type="predicted"/>
<dbReference type="Proteomes" id="UP000290975">
    <property type="component" value="Unassembled WGS sequence"/>
</dbReference>
<sequence length="893" mass="96149">MHDMTGGSTIVEFWRDESSAASDASQADDILLLKQASLNIDEDDSDDGAGDGWVKRIRVGLGLLAIGWVGFAGWAIFAAGDLPGGPLFWANAIATLVVPLILLGLAYLLLMRNSRAESRRYLDTARALRTEADLLELRLGRIATQLETARQSMQQQAELLDSYGAAASSNMEASAELIASRSQATVDRAESAERASAALVAKMDSLIATIPELEDRTGRMAAQIMDNGHALAERIDTLEARLHALAELSDDARARTLSATKSLSSQLTQLQESTRAANEEVTGMAEIAAGRIDATAQSARQAMDRTRQDVEIQAAALATLIETAETGIASTSDTVRAALIEDLDRAQADLTARLDAALRSVRATMATTDEGLSRRAEHLEALVAAAQSGIGDISETTLATLTRDMDAIEKDLRERLDTALARAQEALALTEGNLSAQSAALESLVTRSRDSLDAIGSETVTGLANTIGDVENRLHQMNEVMAGQHSLMAGIQSGLDETITSTQNRFATLEEVALARSERLTEALTRLTAETQRIDGALANGGVTAEKLIGCAETLLVALDSSVRELDETYPAALERFDARLEQSRALLGHTTPEMERLEAISQALVGRAEEAESMLRGQGSRLTEWLESTQGGLEANRNLVERLRVALDGAHQDATRITEGAGPLLVTALLRVKDTADQAAERARQALGRTIPEAAQALADASEQAMQNAIGDKVAAQIEQVARVAEEAVNAAHQASERLTRQLLTIADTSANVEQRIEEAERAAENRDRDHFARRSALLIESLNSTAIDVAKILSNDVTDSSWSAYLKGDRGVFTRRAVKLLDAGESREIALHYDNDAEFRDHVNRYIHDFEGMLRIILSARDGNALGVAILSSDMGKLYVALAQAIERLRQ</sequence>
<accession>A0A401J1V8</accession>
<feature type="transmembrane region" description="Helical" evidence="1">
    <location>
        <begin position="59"/>
        <end position="80"/>
    </location>
</feature>
<keyword evidence="3" id="KW-1185">Reference proteome</keyword>
<reference evidence="2 3" key="1">
    <citation type="submission" date="2014-12" db="EMBL/GenBank/DDBJ databases">
        <title>Whole genome sequencing of Sphingobium xenophagum OW59.</title>
        <authorList>
            <person name="Ohta Y."/>
            <person name="Nishi S."/>
            <person name="Hatada Y."/>
        </authorList>
    </citation>
    <scope>NUCLEOTIDE SEQUENCE [LARGE SCALE GENOMIC DNA]</scope>
    <source>
        <strain evidence="2 3">OW59</strain>
    </source>
</reference>
<gene>
    <name evidence="2" type="ORF">MBESOW_P1864</name>
</gene>